<organism evidence="2 3">
    <name type="scientific">Stylosanthes scabra</name>
    <dbReference type="NCBI Taxonomy" id="79078"/>
    <lineage>
        <taxon>Eukaryota</taxon>
        <taxon>Viridiplantae</taxon>
        <taxon>Streptophyta</taxon>
        <taxon>Embryophyta</taxon>
        <taxon>Tracheophyta</taxon>
        <taxon>Spermatophyta</taxon>
        <taxon>Magnoliopsida</taxon>
        <taxon>eudicotyledons</taxon>
        <taxon>Gunneridae</taxon>
        <taxon>Pentapetalae</taxon>
        <taxon>rosids</taxon>
        <taxon>fabids</taxon>
        <taxon>Fabales</taxon>
        <taxon>Fabaceae</taxon>
        <taxon>Papilionoideae</taxon>
        <taxon>50 kb inversion clade</taxon>
        <taxon>dalbergioids sensu lato</taxon>
        <taxon>Dalbergieae</taxon>
        <taxon>Pterocarpus clade</taxon>
        <taxon>Stylosanthes</taxon>
    </lineage>
</organism>
<evidence type="ECO:0000256" key="1">
    <source>
        <dbReference type="SAM" id="MobiDB-lite"/>
    </source>
</evidence>
<proteinExistence type="predicted"/>
<evidence type="ECO:0000313" key="2">
    <source>
        <dbReference type="EMBL" id="MED6173770.1"/>
    </source>
</evidence>
<feature type="region of interest" description="Disordered" evidence="1">
    <location>
        <begin position="70"/>
        <end position="104"/>
    </location>
</feature>
<name>A0ABU6VM85_9FABA</name>
<protein>
    <submittedName>
        <fullName evidence="2">Uncharacterized protein</fullName>
    </submittedName>
</protein>
<evidence type="ECO:0000313" key="3">
    <source>
        <dbReference type="Proteomes" id="UP001341840"/>
    </source>
</evidence>
<feature type="region of interest" description="Disordered" evidence="1">
    <location>
        <begin position="196"/>
        <end position="269"/>
    </location>
</feature>
<feature type="compositionally biased region" description="Basic and acidic residues" evidence="1">
    <location>
        <begin position="70"/>
        <end position="84"/>
    </location>
</feature>
<dbReference type="Proteomes" id="UP001341840">
    <property type="component" value="Unassembled WGS sequence"/>
</dbReference>
<accession>A0ABU6VM85</accession>
<comment type="caution">
    <text evidence="2">The sequence shown here is derived from an EMBL/GenBank/DDBJ whole genome shotgun (WGS) entry which is preliminary data.</text>
</comment>
<feature type="region of interest" description="Disordered" evidence="1">
    <location>
        <begin position="135"/>
        <end position="154"/>
    </location>
</feature>
<gene>
    <name evidence="2" type="ORF">PIB30_062726</name>
</gene>
<keyword evidence="3" id="KW-1185">Reference proteome</keyword>
<reference evidence="2 3" key="1">
    <citation type="journal article" date="2023" name="Plants (Basel)">
        <title>Bridging the Gap: Combining Genomics and Transcriptomics Approaches to Understand Stylosanthes scabra, an Orphan Legume from the Brazilian Caatinga.</title>
        <authorList>
            <person name="Ferreira-Neto J.R.C."/>
            <person name="da Silva M.D."/>
            <person name="Binneck E."/>
            <person name="de Melo N.F."/>
            <person name="da Silva R.H."/>
            <person name="de Melo A.L.T.M."/>
            <person name="Pandolfi V."/>
            <person name="Bustamante F.O."/>
            <person name="Brasileiro-Vidal A.C."/>
            <person name="Benko-Iseppon A.M."/>
        </authorList>
    </citation>
    <scope>NUCLEOTIDE SEQUENCE [LARGE SCALE GENOMIC DNA]</scope>
    <source>
        <tissue evidence="2">Leaves</tissue>
    </source>
</reference>
<dbReference type="EMBL" id="JASCZI010151621">
    <property type="protein sequence ID" value="MED6173770.1"/>
    <property type="molecule type" value="Genomic_DNA"/>
</dbReference>
<feature type="compositionally biased region" description="Acidic residues" evidence="1">
    <location>
        <begin position="214"/>
        <end position="242"/>
    </location>
</feature>
<sequence length="269" mass="30245">MARTHALRVRAMALARLRGELCHIRPKLHKCVARSRPLLGARAWLCVRTIAVARPRPSTWCSRTNHWKDRAMDHKRKSKDEKGKGKLAMPPTRKSPRLVGLPPFVPPTSPKSVLRPNKLLVLAIAVDAVEIHPKARGTAQAPVEKPPTDIKGKKTARISVKPLRKWFFQRIIARGGPCRPKPKKAVIIDLVSDEEEETQEKAAMDQPPVVANQEEPEDEEEDPNYEEETEEEDPEESVEPEETPSSYSLLSPFPATLELAPGEYDDPHN</sequence>